<evidence type="ECO:0000256" key="6">
    <source>
        <dbReference type="ARBA" id="ARBA00022723"/>
    </source>
</evidence>
<dbReference type="GO" id="GO:0006508">
    <property type="term" value="P:proteolysis"/>
    <property type="evidence" value="ECO:0007669"/>
    <property type="project" value="UniProtKB-KW"/>
</dbReference>
<reference evidence="15" key="2">
    <citation type="submission" date="2023-07" db="EMBL/GenBank/DDBJ databases">
        <title>Myceligenerans salitolerans sp. nov., a halotolerant actinomycete isolated from a salt lake in Xinjiang, China.</title>
        <authorList>
            <person name="Guan T."/>
        </authorList>
    </citation>
    <scope>NUCLEOTIDE SEQUENCE [LARGE SCALE GENOMIC DNA]</scope>
    <source>
        <strain evidence="15">XHU 5031</strain>
    </source>
</reference>
<feature type="transmembrane region" description="Helical" evidence="12">
    <location>
        <begin position="234"/>
        <end position="254"/>
    </location>
</feature>
<evidence type="ECO:0000256" key="12">
    <source>
        <dbReference type="SAM" id="Phobius"/>
    </source>
</evidence>
<feature type="domain" description="Peptidase M50" evidence="13">
    <location>
        <begin position="153"/>
        <end position="196"/>
    </location>
</feature>
<keyword evidence="8" id="KW-0862">Zinc</keyword>
<proteinExistence type="inferred from homology"/>
<feature type="transmembrane region" description="Helical" evidence="12">
    <location>
        <begin position="21"/>
        <end position="45"/>
    </location>
</feature>
<evidence type="ECO:0000256" key="7">
    <source>
        <dbReference type="ARBA" id="ARBA00022801"/>
    </source>
</evidence>
<evidence type="ECO:0000256" key="9">
    <source>
        <dbReference type="ARBA" id="ARBA00022989"/>
    </source>
</evidence>
<dbReference type="Pfam" id="PF02163">
    <property type="entry name" value="Peptidase_M50"/>
    <property type="match status" value="1"/>
</dbReference>
<evidence type="ECO:0000256" key="3">
    <source>
        <dbReference type="ARBA" id="ARBA00007931"/>
    </source>
</evidence>
<feature type="transmembrane region" description="Helical" evidence="12">
    <location>
        <begin position="57"/>
        <end position="76"/>
    </location>
</feature>
<keyword evidence="10" id="KW-0482">Metalloprotease</keyword>
<evidence type="ECO:0000313" key="14">
    <source>
        <dbReference type="EMBL" id="MBO0610520.1"/>
    </source>
</evidence>
<gene>
    <name evidence="14" type="ORF">J0911_15925</name>
</gene>
<comment type="subcellular location">
    <subcellularLocation>
        <location evidence="2">Membrane</location>
        <topology evidence="2">Multi-pass membrane protein</topology>
    </subcellularLocation>
</comment>
<keyword evidence="6" id="KW-0479">Metal-binding</keyword>
<evidence type="ECO:0000256" key="2">
    <source>
        <dbReference type="ARBA" id="ARBA00004141"/>
    </source>
</evidence>
<dbReference type="RefSeq" id="WP_207276448.1">
    <property type="nucleotide sequence ID" value="NZ_JAFMPK010000047.1"/>
</dbReference>
<evidence type="ECO:0000256" key="5">
    <source>
        <dbReference type="ARBA" id="ARBA00022692"/>
    </source>
</evidence>
<name>A0ABS3IC69_9MICO</name>
<accession>A0ABS3IC69</accession>
<keyword evidence="11 12" id="KW-0472">Membrane</keyword>
<sequence length="391" mass="39566">MDSKPSAPAAPRRSSGWTLGHIAGAPVIVTPSWFVAAAVLTLVFGPWVLRQIPDLGAVAYLVAATFVIMLFASVFLHEVAHALMARARGHEVHELAITLWGGHTAYSGGLTRPLDGVLVAIVGPLTNIALAGGFWLAFLARADGGLDIPALLLGAGAFSNAFVGVFNLLPGLPLDGGQILEAVVWRLTGSRSTGTIAAGWAGRLIAVAVVLWALADAVVLPLVNGTPLDLNTVLFSALVAVFIWAGASTAIAGGRRRDAISALRAGDLADPVVTVPLGSTVAAALAARPPAGPGGTSPRVVVVGHADVPLAVLDDDAAGSVPPDARETTGVDAVAVPFVPRSAVGPDVSGQDLLRHLATSSGGARLVPVVEAGRVTGVLDLARVAMAVRGS</sequence>
<keyword evidence="15" id="KW-1185">Reference proteome</keyword>
<organism evidence="14 15">
    <name type="scientific">Myceligenerans salitolerans</name>
    <dbReference type="NCBI Taxonomy" id="1230528"/>
    <lineage>
        <taxon>Bacteria</taxon>
        <taxon>Bacillati</taxon>
        <taxon>Actinomycetota</taxon>
        <taxon>Actinomycetes</taxon>
        <taxon>Micrococcales</taxon>
        <taxon>Promicromonosporaceae</taxon>
        <taxon>Myceligenerans</taxon>
    </lineage>
</organism>
<evidence type="ECO:0000256" key="8">
    <source>
        <dbReference type="ARBA" id="ARBA00022833"/>
    </source>
</evidence>
<evidence type="ECO:0000256" key="4">
    <source>
        <dbReference type="ARBA" id="ARBA00022670"/>
    </source>
</evidence>
<keyword evidence="4 14" id="KW-0645">Protease</keyword>
<protein>
    <submittedName>
        <fullName evidence="14">Site-2 protease family protein</fullName>
    </submittedName>
</protein>
<feature type="transmembrane region" description="Helical" evidence="12">
    <location>
        <begin position="193"/>
        <end position="214"/>
    </location>
</feature>
<evidence type="ECO:0000256" key="1">
    <source>
        <dbReference type="ARBA" id="ARBA00001947"/>
    </source>
</evidence>
<keyword evidence="9 12" id="KW-1133">Transmembrane helix</keyword>
<evidence type="ECO:0000259" key="13">
    <source>
        <dbReference type="Pfam" id="PF02163"/>
    </source>
</evidence>
<dbReference type="Proteomes" id="UP000664617">
    <property type="component" value="Unassembled WGS sequence"/>
</dbReference>
<reference evidence="14 15" key="1">
    <citation type="submission" date="2021-03" db="EMBL/GenBank/DDBJ databases">
        <authorList>
            <person name="Xin L."/>
        </authorList>
    </citation>
    <scope>NUCLEOTIDE SEQUENCE [LARGE SCALE GENOMIC DNA]</scope>
    <source>
        <strain evidence="14 15">XHU 5031</strain>
    </source>
</reference>
<feature type="transmembrane region" description="Helical" evidence="12">
    <location>
        <begin position="117"/>
        <end position="138"/>
    </location>
</feature>
<dbReference type="GO" id="GO:0008233">
    <property type="term" value="F:peptidase activity"/>
    <property type="evidence" value="ECO:0007669"/>
    <property type="project" value="UniProtKB-KW"/>
</dbReference>
<evidence type="ECO:0000313" key="15">
    <source>
        <dbReference type="Proteomes" id="UP000664617"/>
    </source>
</evidence>
<evidence type="ECO:0000256" key="11">
    <source>
        <dbReference type="ARBA" id="ARBA00023136"/>
    </source>
</evidence>
<keyword evidence="7" id="KW-0378">Hydrolase</keyword>
<dbReference type="CDD" id="cd06164">
    <property type="entry name" value="S2P-M50_SpoIVFB_CBS"/>
    <property type="match status" value="1"/>
</dbReference>
<comment type="similarity">
    <text evidence="3">Belongs to the peptidase M50B family.</text>
</comment>
<dbReference type="EMBL" id="JAFMPK010000047">
    <property type="protein sequence ID" value="MBO0610520.1"/>
    <property type="molecule type" value="Genomic_DNA"/>
</dbReference>
<evidence type="ECO:0000256" key="10">
    <source>
        <dbReference type="ARBA" id="ARBA00023049"/>
    </source>
</evidence>
<dbReference type="PANTHER" id="PTHR39188:SF3">
    <property type="entry name" value="STAGE IV SPORULATION PROTEIN FB"/>
    <property type="match status" value="1"/>
</dbReference>
<dbReference type="PANTHER" id="PTHR39188">
    <property type="entry name" value="MEMBRANE-ASSOCIATED ZINC METALLOPROTEASE M50B"/>
    <property type="match status" value="1"/>
</dbReference>
<comment type="cofactor">
    <cofactor evidence="1">
        <name>Zn(2+)</name>
        <dbReference type="ChEBI" id="CHEBI:29105"/>
    </cofactor>
</comment>
<dbReference type="InterPro" id="IPR008915">
    <property type="entry name" value="Peptidase_M50"/>
</dbReference>
<keyword evidence="5 12" id="KW-0812">Transmembrane</keyword>
<comment type="caution">
    <text evidence="14">The sequence shown here is derived from an EMBL/GenBank/DDBJ whole genome shotgun (WGS) entry which is preliminary data.</text>
</comment>
<feature type="transmembrane region" description="Helical" evidence="12">
    <location>
        <begin position="150"/>
        <end position="172"/>
    </location>
</feature>